<protein>
    <recommendedName>
        <fullName evidence="7">Orotidine 5'-phosphate decarboxylase</fullName>
        <ecNumber evidence="7">4.1.1.23</ecNumber>
    </recommendedName>
    <alternativeName>
        <fullName evidence="7">OMP decarboxylase</fullName>
        <shortName evidence="7">OMPDCase</shortName>
        <shortName evidence="7">OMPdecase</shortName>
    </alternativeName>
</protein>
<dbReference type="InterPro" id="IPR018089">
    <property type="entry name" value="OMPdecase_AS"/>
</dbReference>
<dbReference type="InterPro" id="IPR011995">
    <property type="entry name" value="OMPdecase_type-2"/>
</dbReference>
<evidence type="ECO:0000313" key="9">
    <source>
        <dbReference type="EMBL" id="MBW7572535.1"/>
    </source>
</evidence>
<evidence type="ECO:0000256" key="4">
    <source>
        <dbReference type="ARBA" id="ARBA00022975"/>
    </source>
</evidence>
<dbReference type="Gene3D" id="3.20.20.70">
    <property type="entry name" value="Aldolase class I"/>
    <property type="match status" value="1"/>
</dbReference>
<reference evidence="9 10" key="1">
    <citation type="submission" date="2021-03" db="EMBL/GenBank/DDBJ databases">
        <title>Caproiciproducens sp. nov. isolated from feces of cow.</title>
        <authorList>
            <person name="Choi J.-Y."/>
        </authorList>
    </citation>
    <scope>NUCLEOTIDE SEQUENCE [LARGE SCALE GENOMIC DNA]</scope>
    <source>
        <strain evidence="9 10">AGMB10547</strain>
    </source>
</reference>
<organism evidence="9 10">
    <name type="scientific">Caproiciproducens faecalis</name>
    <dbReference type="NCBI Taxonomy" id="2820301"/>
    <lineage>
        <taxon>Bacteria</taxon>
        <taxon>Bacillati</taxon>
        <taxon>Bacillota</taxon>
        <taxon>Clostridia</taxon>
        <taxon>Eubacteriales</taxon>
        <taxon>Acutalibacteraceae</taxon>
        <taxon>Caproiciproducens</taxon>
    </lineage>
</organism>
<comment type="caution">
    <text evidence="9">The sequence shown here is derived from an EMBL/GenBank/DDBJ whole genome shotgun (WGS) entry which is preliminary data.</text>
</comment>
<dbReference type="SUPFAM" id="SSF51366">
    <property type="entry name" value="Ribulose-phoshate binding barrel"/>
    <property type="match status" value="1"/>
</dbReference>
<evidence type="ECO:0000256" key="1">
    <source>
        <dbReference type="ARBA" id="ARBA00004861"/>
    </source>
</evidence>
<dbReference type="Proteomes" id="UP000719942">
    <property type="component" value="Unassembled WGS sequence"/>
</dbReference>
<dbReference type="InterPro" id="IPR001754">
    <property type="entry name" value="OMPdeCOase_dom"/>
</dbReference>
<evidence type="ECO:0000256" key="2">
    <source>
        <dbReference type="ARBA" id="ARBA00008847"/>
    </source>
</evidence>
<accession>A0ABS7DMK8</accession>
<dbReference type="PROSITE" id="PS00156">
    <property type="entry name" value="OMPDECASE"/>
    <property type="match status" value="1"/>
</dbReference>
<evidence type="ECO:0000259" key="8">
    <source>
        <dbReference type="SMART" id="SM00934"/>
    </source>
</evidence>
<dbReference type="PANTHER" id="PTHR43375:SF1">
    <property type="entry name" value="OROTIDINE 5'-PHOSPHATE DECARBOXYLASE"/>
    <property type="match status" value="1"/>
</dbReference>
<dbReference type="InterPro" id="IPR013785">
    <property type="entry name" value="Aldolase_TIM"/>
</dbReference>
<dbReference type="EMBL" id="JAGFNZ010000002">
    <property type="protein sequence ID" value="MBW7572535.1"/>
    <property type="molecule type" value="Genomic_DNA"/>
</dbReference>
<proteinExistence type="inferred from homology"/>
<dbReference type="Pfam" id="PF00215">
    <property type="entry name" value="OMPdecase"/>
    <property type="match status" value="1"/>
</dbReference>
<dbReference type="CDD" id="cd04725">
    <property type="entry name" value="OMP_decarboxylase_like"/>
    <property type="match status" value="1"/>
</dbReference>
<dbReference type="InterPro" id="IPR011060">
    <property type="entry name" value="RibuloseP-bd_barrel"/>
</dbReference>
<dbReference type="GO" id="GO:0004590">
    <property type="term" value="F:orotidine-5'-phosphate decarboxylase activity"/>
    <property type="evidence" value="ECO:0007669"/>
    <property type="project" value="UniProtKB-EC"/>
</dbReference>
<dbReference type="EC" id="4.1.1.23" evidence="7"/>
<dbReference type="SMART" id="SM00934">
    <property type="entry name" value="OMPdecase"/>
    <property type="match status" value="1"/>
</dbReference>
<keyword evidence="10" id="KW-1185">Reference proteome</keyword>
<dbReference type="RefSeq" id="WP_219964934.1">
    <property type="nucleotide sequence ID" value="NZ_JAGFNZ010000002.1"/>
</dbReference>
<evidence type="ECO:0000256" key="7">
    <source>
        <dbReference type="HAMAP-Rule" id="MF_01215"/>
    </source>
</evidence>
<feature type="domain" description="Orotidine 5'-phosphate decarboxylase" evidence="8">
    <location>
        <begin position="16"/>
        <end position="289"/>
    </location>
</feature>
<comment type="catalytic activity">
    <reaction evidence="6 7">
        <text>orotidine 5'-phosphate + H(+) = UMP + CO2</text>
        <dbReference type="Rhea" id="RHEA:11596"/>
        <dbReference type="ChEBI" id="CHEBI:15378"/>
        <dbReference type="ChEBI" id="CHEBI:16526"/>
        <dbReference type="ChEBI" id="CHEBI:57538"/>
        <dbReference type="ChEBI" id="CHEBI:57865"/>
        <dbReference type="EC" id="4.1.1.23"/>
    </reaction>
</comment>
<name>A0ABS7DMK8_9FIRM</name>
<evidence type="ECO:0000256" key="3">
    <source>
        <dbReference type="ARBA" id="ARBA00022793"/>
    </source>
</evidence>
<keyword evidence="5 7" id="KW-0456">Lyase</keyword>
<dbReference type="PANTHER" id="PTHR43375">
    <property type="entry name" value="OROTIDINE 5'-PHOSPHATE DECARBOXYLASE"/>
    <property type="match status" value="1"/>
</dbReference>
<evidence type="ECO:0000256" key="6">
    <source>
        <dbReference type="ARBA" id="ARBA00049157"/>
    </source>
</evidence>
<comment type="pathway">
    <text evidence="1 7">Pyrimidine metabolism; UMP biosynthesis via de novo pathway; UMP from orotate: step 2/2.</text>
</comment>
<feature type="active site" description="Proton donor" evidence="7">
    <location>
        <position position="106"/>
    </location>
</feature>
<dbReference type="NCBIfam" id="TIGR02127">
    <property type="entry name" value="pyrF_sub2"/>
    <property type="match status" value="1"/>
</dbReference>
<comment type="similarity">
    <text evidence="2 7">Belongs to the OMP decarboxylase family. Type 2 subfamily.</text>
</comment>
<gene>
    <name evidence="7 9" type="primary">pyrF</name>
    <name evidence="9" type="ORF">J5W02_06890</name>
</gene>
<evidence type="ECO:0000313" key="10">
    <source>
        <dbReference type="Proteomes" id="UP000719942"/>
    </source>
</evidence>
<dbReference type="HAMAP" id="MF_01215">
    <property type="entry name" value="OMPdecase_type2"/>
    <property type="match status" value="1"/>
</dbReference>
<keyword evidence="3 7" id="KW-0210">Decarboxylase</keyword>
<sequence length="315" mass="33352">MALDRLIEGIAKLQNPTVAGLDPVLDYVPGFIKEKAFTQHGETLEGAAGAILEFNKGLIDALCGIVPAVKPQCAYYEMYGWHGVKALYDTIAYAKDKGLFVITDGKRNDIGPTMQAYTTAHLGTVTVGQRTYVPFGGDCLTVNGYLGSDGITPLLDTCRAQDKGIFVLVKTSNPSSGELQNQIFEGGETLYGTVGHLCEQWGEGLPGKYGYSGVGAVVGATYPEQLAELRRDLTHTFFLAPGYGAQGGGAKDVAPAFDSNGLGAVVNASRSIMTAWKKSGAPETDYAQAAAQEAKRMRDEIIQEIGAISLPSVNG</sequence>
<keyword evidence="4 7" id="KW-0665">Pyrimidine biosynthesis</keyword>
<evidence type="ECO:0000256" key="5">
    <source>
        <dbReference type="ARBA" id="ARBA00023239"/>
    </source>
</evidence>